<dbReference type="Gene3D" id="3.40.50.1980">
    <property type="entry name" value="Nitrogenase molybdenum iron protein domain"/>
    <property type="match status" value="2"/>
</dbReference>
<name>A0ABP9ML41_9GAMM</name>
<dbReference type="InterPro" id="IPR050902">
    <property type="entry name" value="ABC_Transporter_SBP"/>
</dbReference>
<dbReference type="PROSITE" id="PS50983">
    <property type="entry name" value="FE_B12_PBP"/>
    <property type="match status" value="1"/>
</dbReference>
<dbReference type="RefSeq" id="WP_077924932.1">
    <property type="nucleotide sequence ID" value="NZ_BAABKE010000002.1"/>
</dbReference>
<comment type="caution">
    <text evidence="2">The sequence shown here is derived from an EMBL/GenBank/DDBJ whole genome shotgun (WGS) entry which is preliminary data.</text>
</comment>
<evidence type="ECO:0000259" key="1">
    <source>
        <dbReference type="PROSITE" id="PS50983"/>
    </source>
</evidence>
<dbReference type="PANTHER" id="PTHR30535">
    <property type="entry name" value="VITAMIN B12-BINDING PROTEIN"/>
    <property type="match status" value="1"/>
</dbReference>
<dbReference type="EMBL" id="BAABKE010000002">
    <property type="protein sequence ID" value="GAA5097137.1"/>
    <property type="molecule type" value="Genomic_DNA"/>
</dbReference>
<dbReference type="InterPro" id="IPR002491">
    <property type="entry name" value="ABC_transptr_periplasmic_BD"/>
</dbReference>
<dbReference type="SUPFAM" id="SSF53807">
    <property type="entry name" value="Helical backbone' metal receptor"/>
    <property type="match status" value="1"/>
</dbReference>
<reference evidence="3" key="1">
    <citation type="journal article" date="2019" name="Int. J. Syst. Evol. Microbiol.">
        <title>The Global Catalogue of Microorganisms (GCM) 10K type strain sequencing project: providing services to taxonomists for standard genome sequencing and annotation.</title>
        <authorList>
            <consortium name="The Broad Institute Genomics Platform"/>
            <consortium name="The Broad Institute Genome Sequencing Center for Infectious Disease"/>
            <person name="Wu L."/>
            <person name="Ma J."/>
        </authorList>
    </citation>
    <scope>NUCLEOTIDE SEQUENCE [LARGE SCALE GENOMIC DNA]</scope>
    <source>
        <strain evidence="3">JCM 18424</strain>
    </source>
</reference>
<sequence length="349" mass="38995">MENRRSFLKKMLVTSLVAHFPVILMAETNQSFLIKSFGEIPSPQNIHRVLSAGPVADVLLLSLAPEKLLGLSTHPLSDIQKPFFSQHLQQLSQTGRFAGRGTTASLEKVIQMKPDVIVDIGNITPTYISTAERVQSQTNIPYLLMNGSLAETPQQLSHLGELLGVKNRGQLLSNYAQKVLSQTHNIADKATESSQLKVYSARGADGLETGLAGSIHTEVLDWIGAKNVVEGAGEKIIARVSMEQLMLWQPDVIIAMDHHFYQKVFTDPLWQRLPAVKNRRVYYAPKLPFGWLDQPPSINRLLGVSWLAHVLYPELLSYDDYAQNIIEYYQLFYGYSLSHEALTQLTGTI</sequence>
<dbReference type="PANTHER" id="PTHR30535:SF34">
    <property type="entry name" value="MOLYBDATE-BINDING PROTEIN MOLA"/>
    <property type="match status" value="1"/>
</dbReference>
<dbReference type="CDD" id="cd01147">
    <property type="entry name" value="HemV-2"/>
    <property type="match status" value="1"/>
</dbReference>
<organism evidence="2 3">
    <name type="scientific">Wohlfahrtiimonas larvae</name>
    <dbReference type="NCBI Taxonomy" id="1157986"/>
    <lineage>
        <taxon>Bacteria</taxon>
        <taxon>Pseudomonadati</taxon>
        <taxon>Pseudomonadota</taxon>
        <taxon>Gammaproteobacteria</taxon>
        <taxon>Cardiobacteriales</taxon>
        <taxon>Ignatzschineriaceae</taxon>
        <taxon>Wohlfahrtiimonas</taxon>
    </lineage>
</organism>
<feature type="domain" description="Fe/B12 periplasmic-binding" evidence="1">
    <location>
        <begin position="48"/>
        <end position="315"/>
    </location>
</feature>
<evidence type="ECO:0000313" key="3">
    <source>
        <dbReference type="Proteomes" id="UP001500631"/>
    </source>
</evidence>
<accession>A0ABP9ML41</accession>
<dbReference type="Gene3D" id="1.20.58.2180">
    <property type="match status" value="1"/>
</dbReference>
<gene>
    <name evidence="2" type="ORF">GCM10023338_08290</name>
</gene>
<dbReference type="Pfam" id="PF01497">
    <property type="entry name" value="Peripla_BP_2"/>
    <property type="match status" value="1"/>
</dbReference>
<dbReference type="Proteomes" id="UP001500631">
    <property type="component" value="Unassembled WGS sequence"/>
</dbReference>
<evidence type="ECO:0000313" key="2">
    <source>
        <dbReference type="EMBL" id="GAA5097137.1"/>
    </source>
</evidence>
<protein>
    <submittedName>
        <fullName evidence="2">Iron ABC transporter substrate-binding protein</fullName>
    </submittedName>
</protein>
<keyword evidence="3" id="KW-1185">Reference proteome</keyword>
<proteinExistence type="predicted"/>